<dbReference type="Proteomes" id="UP000004259">
    <property type="component" value="Unassembled WGS sequence"/>
</dbReference>
<proteinExistence type="predicted"/>
<organism evidence="1 2">
    <name type="scientific">Ruminococcus albus 8</name>
    <dbReference type="NCBI Taxonomy" id="246199"/>
    <lineage>
        <taxon>Bacteria</taxon>
        <taxon>Bacillati</taxon>
        <taxon>Bacillota</taxon>
        <taxon>Clostridia</taxon>
        <taxon>Eubacteriales</taxon>
        <taxon>Oscillospiraceae</taxon>
        <taxon>Ruminococcus</taxon>
    </lineage>
</organism>
<protein>
    <submittedName>
        <fullName evidence="1">Uncharacterized protein</fullName>
    </submittedName>
</protein>
<gene>
    <name evidence="1" type="ORF">CUS_4762</name>
</gene>
<dbReference type="STRING" id="246199.CUS_4762"/>
<comment type="caution">
    <text evidence="1">The sequence shown here is derived from an EMBL/GenBank/DDBJ whole genome shotgun (WGS) entry which is preliminary data.</text>
</comment>
<evidence type="ECO:0000313" key="2">
    <source>
        <dbReference type="Proteomes" id="UP000004259"/>
    </source>
</evidence>
<accession>E9S8D6</accession>
<reference evidence="1 2" key="1">
    <citation type="submission" date="2011-02" db="EMBL/GenBank/DDBJ databases">
        <authorList>
            <person name="Nelson K.E."/>
            <person name="Sutton G."/>
            <person name="Torralba M."/>
            <person name="Durkin S."/>
            <person name="Harkins D."/>
            <person name="Montgomery R."/>
            <person name="Ziemer C."/>
            <person name="Klaassens E."/>
            <person name="Ocuiv P."/>
            <person name="Morrison M."/>
        </authorList>
    </citation>
    <scope>NUCLEOTIDE SEQUENCE [LARGE SCALE GENOMIC DNA]</scope>
    <source>
        <strain evidence="1 2">8</strain>
    </source>
</reference>
<sequence length="73" mass="8534">MSKTILIFTDGYSISTEEFNSVNEAEIQMKKKYEEMNENTPHDEFDKTSYLLGRDAVLYNKGADVFVWKIMEV</sequence>
<dbReference type="EMBL" id="ADKM02000021">
    <property type="protein sequence ID" value="EGC04466.1"/>
    <property type="molecule type" value="Genomic_DNA"/>
</dbReference>
<dbReference type="AlphaFoldDB" id="E9S8D6"/>
<name>E9S8D6_RUMAL</name>
<keyword evidence="2" id="KW-1185">Reference proteome</keyword>
<dbReference type="RefSeq" id="WP_002847214.1">
    <property type="nucleotide sequence ID" value="NZ_ADKM02000021.1"/>
</dbReference>
<evidence type="ECO:0000313" key="1">
    <source>
        <dbReference type="EMBL" id="EGC04466.1"/>
    </source>
</evidence>